<dbReference type="Proteomes" id="UP000028980">
    <property type="component" value="Unassembled WGS sequence"/>
</dbReference>
<gene>
    <name evidence="1" type="ORF">JCM19296_1028</name>
</gene>
<dbReference type="AlphaFoldDB" id="A0A081D940"/>
<evidence type="ECO:0000313" key="1">
    <source>
        <dbReference type="EMBL" id="GAK75436.1"/>
    </source>
</evidence>
<comment type="caution">
    <text evidence="1">The sequence shown here is derived from an EMBL/GenBank/DDBJ whole genome shotgun (WGS) entry which is preliminary data.</text>
</comment>
<accession>A0A081D940</accession>
<protein>
    <submittedName>
        <fullName evidence="1">Uncharacterized protein</fullName>
    </submittedName>
</protein>
<dbReference type="EMBL" id="BBLG01000002">
    <property type="protein sequence ID" value="GAK75436.1"/>
    <property type="molecule type" value="Genomic_DNA"/>
</dbReference>
<reference evidence="1 2" key="1">
    <citation type="journal article" date="2014" name="Genome Announc.">
        <title>Draft Genome Sequences of Marine Flavobacterium Nonlabens Strains NR17, NR24, NR27, NR32, NR33, and Ara13.</title>
        <authorList>
            <person name="Nakanishi M."/>
            <person name="Meirelles P."/>
            <person name="Suzuki R."/>
            <person name="Takatani N."/>
            <person name="Mino S."/>
            <person name="Suda W."/>
            <person name="Oshima K."/>
            <person name="Hattori M."/>
            <person name="Ohkuma M."/>
            <person name="Hosokawa M."/>
            <person name="Miyashita K."/>
            <person name="Thompson F.L."/>
            <person name="Niwa A."/>
            <person name="Sawabe T."/>
            <person name="Sawabe T."/>
        </authorList>
    </citation>
    <scope>NUCLEOTIDE SEQUENCE [LARGE SCALE GENOMIC DNA]</scope>
    <source>
        <strain evidence="2">JCM19296</strain>
    </source>
</reference>
<name>A0A081D940_NONUL</name>
<organism evidence="1 2">
    <name type="scientific">Nonlabens ulvanivorans</name>
    <name type="common">Persicivirga ulvanivorans</name>
    <dbReference type="NCBI Taxonomy" id="906888"/>
    <lineage>
        <taxon>Bacteria</taxon>
        <taxon>Pseudomonadati</taxon>
        <taxon>Bacteroidota</taxon>
        <taxon>Flavobacteriia</taxon>
        <taxon>Flavobacteriales</taxon>
        <taxon>Flavobacteriaceae</taxon>
        <taxon>Nonlabens</taxon>
    </lineage>
</organism>
<sequence>MYYGTAQANGSDERLIKRGGGDVRFIYKKVKVTGAVKVNDWGSF</sequence>
<evidence type="ECO:0000313" key="2">
    <source>
        <dbReference type="Proteomes" id="UP000028980"/>
    </source>
</evidence>
<proteinExistence type="predicted"/>